<dbReference type="RefSeq" id="WP_306418563.1">
    <property type="nucleotide sequence ID" value="NZ_CABHNM010000042.1"/>
</dbReference>
<feature type="domain" description="HTH cro/C1-type" evidence="1">
    <location>
        <begin position="2"/>
        <end position="55"/>
    </location>
</feature>
<dbReference type="CDD" id="cd00093">
    <property type="entry name" value="HTH_XRE"/>
    <property type="match status" value="1"/>
</dbReference>
<dbReference type="AlphaFoldDB" id="A0A564TXE8"/>
<name>A0A564TXE8_9FIRM</name>
<dbReference type="SMART" id="SM00530">
    <property type="entry name" value="HTH_XRE"/>
    <property type="match status" value="1"/>
</dbReference>
<evidence type="ECO:0000313" key="3">
    <source>
        <dbReference type="Proteomes" id="UP000398619"/>
    </source>
</evidence>
<dbReference type="Proteomes" id="UP000398619">
    <property type="component" value="Unassembled WGS sequence"/>
</dbReference>
<dbReference type="EMBL" id="CABHNM010000042">
    <property type="protein sequence ID" value="VUX11843.1"/>
    <property type="molecule type" value="Genomic_DNA"/>
</dbReference>
<sequence>MTIKEIRIQTGLSRKEFCERFSIPLRTMEEWEAGRRKPPEYIPRMLAYYVQILYKEQKKDNKIIMDPDGRKIVLVNEIRFKGKRKINWKEVKEYLTRYIGNCYEIESAAEKIYIGNEFPEEFTESESRKALMGANAKAKANSATIIPELIQIAENPQYEKNRDEAGKHIKNAKNGWYRYDVRFAMPVYDEEILVRYNIYKAKLLINHASNGKKYLYDILSIKKETSKPQQ</sequence>
<organism evidence="2 3">
    <name type="scientific">Dorea longicatena</name>
    <dbReference type="NCBI Taxonomy" id="88431"/>
    <lineage>
        <taxon>Bacteria</taxon>
        <taxon>Bacillati</taxon>
        <taxon>Bacillota</taxon>
        <taxon>Clostridia</taxon>
        <taxon>Lachnospirales</taxon>
        <taxon>Lachnospiraceae</taxon>
        <taxon>Dorea</taxon>
    </lineage>
</organism>
<reference evidence="2 3" key="1">
    <citation type="submission" date="2019-07" db="EMBL/GenBank/DDBJ databases">
        <authorList>
            <person name="Hibberd C M."/>
            <person name="Gehrig L. J."/>
            <person name="Chang H.-W."/>
            <person name="Venkatesh S."/>
        </authorList>
    </citation>
    <scope>NUCLEOTIDE SEQUENCE [LARGE SCALE GENOMIC DNA]</scope>
    <source>
        <strain evidence="2">Dorea_longicatena_SSTS_Bg7063</strain>
    </source>
</reference>
<protein>
    <recommendedName>
        <fullName evidence="1">HTH cro/C1-type domain-containing protein</fullName>
    </recommendedName>
</protein>
<dbReference type="InterPro" id="IPR001387">
    <property type="entry name" value="Cro/C1-type_HTH"/>
</dbReference>
<evidence type="ECO:0000259" key="1">
    <source>
        <dbReference type="SMART" id="SM00530"/>
    </source>
</evidence>
<dbReference type="SUPFAM" id="SSF47413">
    <property type="entry name" value="lambda repressor-like DNA-binding domains"/>
    <property type="match status" value="1"/>
</dbReference>
<dbReference type="GO" id="GO:0003677">
    <property type="term" value="F:DNA binding"/>
    <property type="evidence" value="ECO:0007669"/>
    <property type="project" value="InterPro"/>
</dbReference>
<dbReference type="InterPro" id="IPR010982">
    <property type="entry name" value="Lambda_DNA-bd_dom_sf"/>
</dbReference>
<evidence type="ECO:0000313" key="2">
    <source>
        <dbReference type="EMBL" id="VUX11843.1"/>
    </source>
</evidence>
<accession>A0A564TXE8</accession>
<dbReference type="Gene3D" id="1.10.260.40">
    <property type="entry name" value="lambda repressor-like DNA-binding domains"/>
    <property type="match status" value="1"/>
</dbReference>
<proteinExistence type="predicted"/>
<gene>
    <name evidence="2" type="ORF">DLSSTS7063_01859</name>
</gene>